<keyword evidence="2" id="KW-0812">Transmembrane</keyword>
<protein>
    <submittedName>
        <fullName evidence="3">Uncharacterized protein</fullName>
    </submittedName>
</protein>
<dbReference type="HOGENOM" id="CLU_192295_0_0_11"/>
<dbReference type="eggNOG" id="ENOG50343MV">
    <property type="taxonomic scope" value="Bacteria"/>
</dbReference>
<keyword evidence="4" id="KW-1185">Reference proteome</keyword>
<feature type="region of interest" description="Disordered" evidence="1">
    <location>
        <begin position="1"/>
        <end position="20"/>
    </location>
</feature>
<feature type="transmembrane region" description="Helical" evidence="2">
    <location>
        <begin position="58"/>
        <end position="79"/>
    </location>
</feature>
<evidence type="ECO:0000256" key="2">
    <source>
        <dbReference type="SAM" id="Phobius"/>
    </source>
</evidence>
<accession>H5XQ45</accession>
<organism evidence="3 4">
    <name type="scientific">Saccharomonospora cyanea NA-134</name>
    <dbReference type="NCBI Taxonomy" id="882082"/>
    <lineage>
        <taxon>Bacteria</taxon>
        <taxon>Bacillati</taxon>
        <taxon>Actinomycetota</taxon>
        <taxon>Actinomycetes</taxon>
        <taxon>Pseudonocardiales</taxon>
        <taxon>Pseudonocardiaceae</taxon>
        <taxon>Saccharomonospora</taxon>
    </lineage>
</organism>
<gene>
    <name evidence="3" type="ORF">SaccyDRAFT_4503</name>
</gene>
<sequence>MLTSKMSDMGTAVHDESSAAKRKPWLMRIGIGLFAAGMVAVVAVFLLFAAGYSELPVWLSAAAGVITPLGLALGLISLVREHRRA</sequence>
<reference evidence="3 4" key="1">
    <citation type="submission" date="2011-11" db="EMBL/GenBank/DDBJ databases">
        <title>The Noncontiguous Finished sequence of Saccharomonospora cyanea NA-134.</title>
        <authorList>
            <consortium name="US DOE Joint Genome Institute"/>
            <person name="Lucas S."/>
            <person name="Han J."/>
            <person name="Lapidus A."/>
            <person name="Cheng J.-F."/>
            <person name="Goodwin L."/>
            <person name="Pitluck S."/>
            <person name="Peters L."/>
            <person name="Ovchinnikova G."/>
            <person name="Lu M."/>
            <person name="Detter J.C."/>
            <person name="Han C."/>
            <person name="Tapia R."/>
            <person name="Land M."/>
            <person name="Hauser L."/>
            <person name="Kyrpides N."/>
            <person name="Ivanova N."/>
            <person name="Pagani I."/>
            <person name="Brambilla E.-M."/>
            <person name="Klenk H.-P."/>
            <person name="Woyke T."/>
        </authorList>
    </citation>
    <scope>NUCLEOTIDE SEQUENCE [LARGE SCALE GENOMIC DNA]</scope>
    <source>
        <strain evidence="3 4">NA-134</strain>
    </source>
</reference>
<proteinExistence type="predicted"/>
<dbReference type="Proteomes" id="UP000002791">
    <property type="component" value="Chromosome"/>
</dbReference>
<evidence type="ECO:0000256" key="1">
    <source>
        <dbReference type="SAM" id="MobiDB-lite"/>
    </source>
</evidence>
<feature type="transmembrane region" description="Helical" evidence="2">
    <location>
        <begin position="31"/>
        <end position="52"/>
    </location>
</feature>
<keyword evidence="2" id="KW-0472">Membrane</keyword>
<dbReference type="EMBL" id="CM001440">
    <property type="protein sequence ID" value="EHR63311.1"/>
    <property type="molecule type" value="Genomic_DNA"/>
</dbReference>
<dbReference type="AlphaFoldDB" id="H5XQ45"/>
<keyword evidence="2" id="KW-1133">Transmembrane helix</keyword>
<evidence type="ECO:0000313" key="3">
    <source>
        <dbReference type="EMBL" id="EHR63311.1"/>
    </source>
</evidence>
<evidence type="ECO:0000313" key="4">
    <source>
        <dbReference type="Proteomes" id="UP000002791"/>
    </source>
</evidence>
<name>H5XQ45_9PSEU</name>